<name>A0A4U5MTP4_STECR</name>
<reference evidence="1 2" key="1">
    <citation type="journal article" date="2015" name="Genome Biol.">
        <title>Comparative genomics of Steinernema reveals deeply conserved gene regulatory networks.</title>
        <authorList>
            <person name="Dillman A.R."/>
            <person name="Macchietto M."/>
            <person name="Porter C.F."/>
            <person name="Rogers A."/>
            <person name="Williams B."/>
            <person name="Antoshechkin I."/>
            <person name="Lee M.M."/>
            <person name="Goodwin Z."/>
            <person name="Lu X."/>
            <person name="Lewis E.E."/>
            <person name="Goodrich-Blair H."/>
            <person name="Stock S.P."/>
            <person name="Adams B.J."/>
            <person name="Sternberg P.W."/>
            <person name="Mortazavi A."/>
        </authorList>
    </citation>
    <scope>NUCLEOTIDE SEQUENCE [LARGE SCALE GENOMIC DNA]</scope>
    <source>
        <strain evidence="1 2">ALL</strain>
    </source>
</reference>
<keyword evidence="2" id="KW-1185">Reference proteome</keyword>
<accession>A0A4U5MTP4</accession>
<evidence type="ECO:0000313" key="2">
    <source>
        <dbReference type="Proteomes" id="UP000298663"/>
    </source>
</evidence>
<sequence length="278" mass="31324">MFDSAISAEHSKKLTTCLFRRRNLLQSCVKKTHAYQPKLEIIDVYAMWFHGAILAISHSKMACEYLLLDDFSKFANVEYRTFLFQPFCGKVAKVVRQEALLTELVLQGADKMYIPVAIKMTKSNENRTKFFEGQRLLIANFGLEQSPLKLVVESLNSIKETKNNSSELSDISPYVNNPSLCSAVLIFDDFRYKTGKFYLCCTDAVRNLVVFKAYSSSTADAFAKLCFKSKLSQGHIIKVVSFSIVPLSGLGLEFRLTEDTSISVFGKGAKMTFSIKTQ</sequence>
<dbReference type="EMBL" id="AZBU02000006">
    <property type="protein sequence ID" value="TKR73074.1"/>
    <property type="molecule type" value="Genomic_DNA"/>
</dbReference>
<gene>
    <name evidence="1" type="ORF">L596_020429</name>
</gene>
<proteinExistence type="predicted"/>
<reference evidence="1 2" key="2">
    <citation type="journal article" date="2019" name="G3 (Bethesda)">
        <title>Hybrid Assembly of the Genome of the Entomopathogenic Nematode Steinernema carpocapsae Identifies the X-Chromosome.</title>
        <authorList>
            <person name="Serra L."/>
            <person name="Macchietto M."/>
            <person name="Macias-Munoz A."/>
            <person name="McGill C.J."/>
            <person name="Rodriguez I.M."/>
            <person name="Rodriguez B."/>
            <person name="Murad R."/>
            <person name="Mortazavi A."/>
        </authorList>
    </citation>
    <scope>NUCLEOTIDE SEQUENCE [LARGE SCALE GENOMIC DNA]</scope>
    <source>
        <strain evidence="1 2">ALL</strain>
    </source>
</reference>
<comment type="caution">
    <text evidence="1">The sequence shown here is derived from an EMBL/GenBank/DDBJ whole genome shotgun (WGS) entry which is preliminary data.</text>
</comment>
<protein>
    <submittedName>
        <fullName evidence="1">Uncharacterized protein</fullName>
    </submittedName>
</protein>
<evidence type="ECO:0000313" key="1">
    <source>
        <dbReference type="EMBL" id="TKR73074.1"/>
    </source>
</evidence>
<dbReference type="Proteomes" id="UP000298663">
    <property type="component" value="Unassembled WGS sequence"/>
</dbReference>
<dbReference type="AlphaFoldDB" id="A0A4U5MTP4"/>
<organism evidence="1 2">
    <name type="scientific">Steinernema carpocapsae</name>
    <name type="common">Entomopathogenic nematode</name>
    <dbReference type="NCBI Taxonomy" id="34508"/>
    <lineage>
        <taxon>Eukaryota</taxon>
        <taxon>Metazoa</taxon>
        <taxon>Ecdysozoa</taxon>
        <taxon>Nematoda</taxon>
        <taxon>Chromadorea</taxon>
        <taxon>Rhabditida</taxon>
        <taxon>Tylenchina</taxon>
        <taxon>Panagrolaimomorpha</taxon>
        <taxon>Strongyloidoidea</taxon>
        <taxon>Steinernematidae</taxon>
        <taxon>Steinernema</taxon>
    </lineage>
</organism>